<dbReference type="Proteomes" id="UP000814140">
    <property type="component" value="Unassembled WGS sequence"/>
</dbReference>
<comment type="caution">
    <text evidence="1">The sequence shown here is derived from an EMBL/GenBank/DDBJ whole genome shotgun (WGS) entry which is preliminary data.</text>
</comment>
<sequence>MCHFRRVKNIYMMCGHTQDLKEEIIVCADAHCKFSPRHPKNCFDCKHTCWQYRQYPEQYAPQIASLCPTCNIARSYAAA</sequence>
<organism evidence="1 2">
    <name type="scientific">Artomyces pyxidatus</name>
    <dbReference type="NCBI Taxonomy" id="48021"/>
    <lineage>
        <taxon>Eukaryota</taxon>
        <taxon>Fungi</taxon>
        <taxon>Dikarya</taxon>
        <taxon>Basidiomycota</taxon>
        <taxon>Agaricomycotina</taxon>
        <taxon>Agaricomycetes</taxon>
        <taxon>Russulales</taxon>
        <taxon>Auriscalpiaceae</taxon>
        <taxon>Artomyces</taxon>
    </lineage>
</organism>
<keyword evidence="2" id="KW-1185">Reference proteome</keyword>
<proteinExistence type="predicted"/>
<evidence type="ECO:0000313" key="1">
    <source>
        <dbReference type="EMBL" id="KAI0062147.1"/>
    </source>
</evidence>
<accession>A0ACB8T101</accession>
<reference evidence="1" key="1">
    <citation type="submission" date="2021-03" db="EMBL/GenBank/DDBJ databases">
        <authorList>
            <consortium name="DOE Joint Genome Institute"/>
            <person name="Ahrendt S."/>
            <person name="Looney B.P."/>
            <person name="Miyauchi S."/>
            <person name="Morin E."/>
            <person name="Drula E."/>
            <person name="Courty P.E."/>
            <person name="Chicoki N."/>
            <person name="Fauchery L."/>
            <person name="Kohler A."/>
            <person name="Kuo A."/>
            <person name="Labutti K."/>
            <person name="Pangilinan J."/>
            <person name="Lipzen A."/>
            <person name="Riley R."/>
            <person name="Andreopoulos W."/>
            <person name="He G."/>
            <person name="Johnson J."/>
            <person name="Barry K.W."/>
            <person name="Grigoriev I.V."/>
            <person name="Nagy L."/>
            <person name="Hibbett D."/>
            <person name="Henrissat B."/>
            <person name="Matheny P.B."/>
            <person name="Labbe J."/>
            <person name="Martin F."/>
        </authorList>
    </citation>
    <scope>NUCLEOTIDE SEQUENCE</scope>
    <source>
        <strain evidence="1">HHB10654</strain>
    </source>
</reference>
<name>A0ACB8T101_9AGAM</name>
<gene>
    <name evidence="1" type="ORF">BV25DRAFT_1826013</name>
</gene>
<reference evidence="1" key="2">
    <citation type="journal article" date="2022" name="New Phytol.">
        <title>Evolutionary transition to the ectomycorrhizal habit in the genomes of a hyperdiverse lineage of mushroom-forming fungi.</title>
        <authorList>
            <person name="Looney B."/>
            <person name="Miyauchi S."/>
            <person name="Morin E."/>
            <person name="Drula E."/>
            <person name="Courty P.E."/>
            <person name="Kohler A."/>
            <person name="Kuo A."/>
            <person name="LaButti K."/>
            <person name="Pangilinan J."/>
            <person name="Lipzen A."/>
            <person name="Riley R."/>
            <person name="Andreopoulos W."/>
            <person name="He G."/>
            <person name="Johnson J."/>
            <person name="Nolan M."/>
            <person name="Tritt A."/>
            <person name="Barry K.W."/>
            <person name="Grigoriev I.V."/>
            <person name="Nagy L.G."/>
            <person name="Hibbett D."/>
            <person name="Henrissat B."/>
            <person name="Matheny P.B."/>
            <person name="Labbe J."/>
            <person name="Martin F.M."/>
        </authorList>
    </citation>
    <scope>NUCLEOTIDE SEQUENCE</scope>
    <source>
        <strain evidence="1">HHB10654</strain>
    </source>
</reference>
<evidence type="ECO:0000313" key="2">
    <source>
        <dbReference type="Proteomes" id="UP000814140"/>
    </source>
</evidence>
<dbReference type="EMBL" id="MU277209">
    <property type="protein sequence ID" value="KAI0062147.1"/>
    <property type="molecule type" value="Genomic_DNA"/>
</dbReference>
<protein>
    <submittedName>
        <fullName evidence="1">Uncharacterized protein</fullName>
    </submittedName>
</protein>